<comment type="caution">
    <text evidence="1">The sequence shown here is derived from an EMBL/GenBank/DDBJ whole genome shotgun (WGS) entry which is preliminary data.</text>
</comment>
<protein>
    <submittedName>
        <fullName evidence="1">Uncharacterized protein</fullName>
    </submittedName>
</protein>
<dbReference type="EMBL" id="VEPZ02001278">
    <property type="protein sequence ID" value="KAE8682806.1"/>
    <property type="molecule type" value="Genomic_DNA"/>
</dbReference>
<dbReference type="PANTHER" id="PTHR21477:SF13">
    <property type="entry name" value="KIAA0930"/>
    <property type="match status" value="1"/>
</dbReference>
<reference evidence="1" key="1">
    <citation type="submission" date="2019-09" db="EMBL/GenBank/DDBJ databases">
        <title>Draft genome information of white flower Hibiscus syriacus.</title>
        <authorList>
            <person name="Kim Y.-M."/>
        </authorList>
    </citation>
    <scope>NUCLEOTIDE SEQUENCE [LARGE SCALE GENOMIC DNA]</scope>
    <source>
        <strain evidence="1">YM2019G1</strain>
    </source>
</reference>
<dbReference type="AlphaFoldDB" id="A0A6A2YTU8"/>
<sequence>MKGPGGCGQVEVTVSGVADQIKQYSCPPSLITPNRGPRLGSLFRKAASSVSVAAKHAYVAATSTSDEKMIPLKCCLMSITLPWEHIAHDLLFKRSPPVNL</sequence>
<dbReference type="Proteomes" id="UP000436088">
    <property type="component" value="Unassembled WGS sequence"/>
</dbReference>
<keyword evidence="2" id="KW-1185">Reference proteome</keyword>
<dbReference type="PANTHER" id="PTHR21477">
    <property type="entry name" value="ZGC:172139"/>
    <property type="match status" value="1"/>
</dbReference>
<accession>A0A6A2YTU8</accession>
<name>A0A6A2YTU8_HIBSY</name>
<evidence type="ECO:0000313" key="2">
    <source>
        <dbReference type="Proteomes" id="UP000436088"/>
    </source>
</evidence>
<proteinExistence type="predicted"/>
<evidence type="ECO:0000313" key="1">
    <source>
        <dbReference type="EMBL" id="KAE8682806.1"/>
    </source>
</evidence>
<gene>
    <name evidence="1" type="ORF">F3Y22_tig00111237pilonHSYRG00070</name>
</gene>
<organism evidence="1 2">
    <name type="scientific">Hibiscus syriacus</name>
    <name type="common">Rose of Sharon</name>
    <dbReference type="NCBI Taxonomy" id="106335"/>
    <lineage>
        <taxon>Eukaryota</taxon>
        <taxon>Viridiplantae</taxon>
        <taxon>Streptophyta</taxon>
        <taxon>Embryophyta</taxon>
        <taxon>Tracheophyta</taxon>
        <taxon>Spermatophyta</taxon>
        <taxon>Magnoliopsida</taxon>
        <taxon>eudicotyledons</taxon>
        <taxon>Gunneridae</taxon>
        <taxon>Pentapetalae</taxon>
        <taxon>rosids</taxon>
        <taxon>malvids</taxon>
        <taxon>Malvales</taxon>
        <taxon>Malvaceae</taxon>
        <taxon>Malvoideae</taxon>
        <taxon>Hibiscus</taxon>
    </lineage>
</organism>
<dbReference type="InterPro" id="IPR019141">
    <property type="entry name" value="DUF2045"/>
</dbReference>